<gene>
    <name evidence="1" type="ORF">A4W93_27150</name>
</gene>
<sequence length="384" mass="43419">MANHPIIQQRQSEFDRLLLLQCAIRRFRQEHPAALEGLRALRKGLVEALGTSLRPEAWLSDLFWLVDRRSGREALRSGRFDVALDQMGHAGSPPRVRESLMRALSALAAHLDLVEDLLDRFNYFDFFGLLPMTGFCHGELLCLELDRAMSGVIGLPEPGARADFQPWPPGSEVPEDRLRIHRLLSPMYQPADLDVACALLGARTAIHDFSPSITLKEVNPRRVEAPSGGRALQLRIDLHRAPAEIDQALDYLRVAIQQALQDEHGEAFDAPMWEEYRNSGFFRSGQPKPIHFRQWNEVLPAMLGLWLWDLVRDGTSVAHGQELIQDTREAWRRIHLYALPTSQEQALGKQYRGIDRLISAGHAEAGDLDHAIARTCVRLGPRVR</sequence>
<organism evidence="1 2">
    <name type="scientific">Piscinibacter gummiphilus</name>
    <dbReference type="NCBI Taxonomy" id="946333"/>
    <lineage>
        <taxon>Bacteria</taxon>
        <taxon>Pseudomonadati</taxon>
        <taxon>Pseudomonadota</taxon>
        <taxon>Betaproteobacteria</taxon>
        <taxon>Burkholderiales</taxon>
        <taxon>Sphaerotilaceae</taxon>
        <taxon>Piscinibacter</taxon>
    </lineage>
</organism>
<evidence type="ECO:0000313" key="1">
    <source>
        <dbReference type="EMBL" id="ARN23285.1"/>
    </source>
</evidence>
<dbReference type="RefSeq" id="WP_085753603.1">
    <property type="nucleotide sequence ID" value="NZ_BSPR01000017.1"/>
</dbReference>
<keyword evidence="2" id="KW-1185">Reference proteome</keyword>
<dbReference type="KEGG" id="rgu:A4W93_27150"/>
<dbReference type="AlphaFoldDB" id="A0A1W6LGA0"/>
<proteinExistence type="predicted"/>
<evidence type="ECO:0000313" key="2">
    <source>
        <dbReference type="Proteomes" id="UP000193427"/>
    </source>
</evidence>
<accession>A0A1W6LGA0</accession>
<reference evidence="1 2" key="1">
    <citation type="submission" date="2016-04" db="EMBL/GenBank/DDBJ databases">
        <title>Complete genome sequence of natural rubber-degrading, novel Gram-negative bacterium, Rhizobacter gummiphilus strain NS21.</title>
        <authorList>
            <person name="Tabata M."/>
            <person name="Kasai D."/>
            <person name="Fukuda M."/>
        </authorList>
    </citation>
    <scope>NUCLEOTIDE SEQUENCE [LARGE SCALE GENOMIC DNA]</scope>
    <source>
        <strain evidence="1 2">NS21</strain>
    </source>
</reference>
<name>A0A1W6LGA0_9BURK</name>
<protein>
    <submittedName>
        <fullName evidence="1">Uncharacterized protein</fullName>
    </submittedName>
</protein>
<dbReference type="EMBL" id="CP015118">
    <property type="protein sequence ID" value="ARN23285.1"/>
    <property type="molecule type" value="Genomic_DNA"/>
</dbReference>
<dbReference type="OrthoDB" id="7031301at2"/>
<dbReference type="Proteomes" id="UP000193427">
    <property type="component" value="Chromosome"/>
</dbReference>
<dbReference type="STRING" id="946333.A4W93_27150"/>